<dbReference type="AlphaFoldDB" id="A0A2C6L7K7"/>
<dbReference type="Gene3D" id="1.10.246.90">
    <property type="entry name" value="Nop domain"/>
    <property type="match status" value="1"/>
</dbReference>
<dbReference type="GO" id="GO:0032040">
    <property type="term" value="C:small-subunit processome"/>
    <property type="evidence" value="ECO:0007669"/>
    <property type="project" value="InterPro"/>
</dbReference>
<dbReference type="InterPro" id="IPR036070">
    <property type="entry name" value="Nop_dom_sf"/>
</dbReference>
<dbReference type="GO" id="GO:0042254">
    <property type="term" value="P:ribosome biogenesis"/>
    <property type="evidence" value="ECO:0007669"/>
    <property type="project" value="UniProtKB-KW"/>
</dbReference>
<evidence type="ECO:0000313" key="8">
    <source>
        <dbReference type="Proteomes" id="UP000221165"/>
    </source>
</evidence>
<reference evidence="7 8" key="1">
    <citation type="journal article" date="2017" name="Int. J. Parasitol.">
        <title>The genome of the protozoan parasite Cystoisospora suis and a reverse vaccinology approach to identify vaccine candidates.</title>
        <authorList>
            <person name="Palmieri N."/>
            <person name="Shrestha A."/>
            <person name="Ruttkowski B."/>
            <person name="Beck T."/>
            <person name="Vogl C."/>
            <person name="Tomley F."/>
            <person name="Blake D.P."/>
            <person name="Joachim A."/>
        </authorList>
    </citation>
    <scope>NUCLEOTIDE SEQUENCE [LARGE SCALE GENOMIC DNA]</scope>
    <source>
        <strain evidence="7 8">Wien I</strain>
    </source>
</reference>
<dbReference type="GO" id="GO:0030515">
    <property type="term" value="F:snoRNA binding"/>
    <property type="evidence" value="ECO:0007669"/>
    <property type="project" value="InterPro"/>
</dbReference>
<keyword evidence="8" id="KW-1185">Reference proteome</keyword>
<dbReference type="FunFam" id="1.10.287.4070:FF:000001">
    <property type="entry name" value="Probable Nucleolar protein 58"/>
    <property type="match status" value="1"/>
</dbReference>
<dbReference type="InterPro" id="IPR002687">
    <property type="entry name" value="Nop_dom"/>
</dbReference>
<sequence length="525" mass="57742">MLVLVETPAGYGLFRVTDHRLLEIEDASDLSHYFATSEAAHKAVQLEAFAKFKDTKHAMEEVLALRESKLGKGLKKFLKKNLLGKEEVASQLAVADKALGAAIKSKLGIDVIFTQSTHEIIRGIKDQLNTLLDGFSAKDRQQMAMSLAHSLNRFKLKFSPEKLDTMIIQAVALLDDLDRELNNFAMRLKEWYGWHFPELGKIVTDNLIYAKTVQLLGFRTNAKHTDFGSLLPDEIAGEVKMSAETSMGTEITDEDLIHINTLAARVEELVDYRANLAEYLKVRMKAIAPNLTHMVGEVIGARLMAHSGSLLNLSKQPASTIQILGAEKALFRALKTKSHTPKYGLLYHASLVGQAPPKLKGKISRVLAAKLSLCVRVDALTEAAESAAAAAGAQGLSAKTEAEAGATASTSEPTVALSCRRYVENKLMQLEQQQHGGGSLRPPAKPAKYEPRRDMMNGRAKTYDSSADAVGFAENSTKGKKHKYPVKEEENEAEDGDEGANGYVKEEEDEKPKKKKVKKEKKDEE</sequence>
<dbReference type="SMART" id="SM00931">
    <property type="entry name" value="NOSIC"/>
    <property type="match status" value="1"/>
</dbReference>
<evidence type="ECO:0000256" key="1">
    <source>
        <dbReference type="ARBA" id="ARBA00004604"/>
    </source>
</evidence>
<evidence type="ECO:0000256" key="4">
    <source>
        <dbReference type="ARBA" id="ARBA00023242"/>
    </source>
</evidence>
<dbReference type="Proteomes" id="UP000221165">
    <property type="component" value="Unassembled WGS sequence"/>
</dbReference>
<dbReference type="OrthoDB" id="6780543at2759"/>
<feature type="compositionally biased region" description="Acidic residues" evidence="5">
    <location>
        <begin position="489"/>
        <end position="498"/>
    </location>
</feature>
<dbReference type="GO" id="GO:0031428">
    <property type="term" value="C:box C/D methylation guide snoRNP complex"/>
    <property type="evidence" value="ECO:0007669"/>
    <property type="project" value="InterPro"/>
</dbReference>
<dbReference type="Pfam" id="PF08156">
    <property type="entry name" value="NOP5NT"/>
    <property type="match status" value="1"/>
</dbReference>
<dbReference type="SUPFAM" id="SSF89124">
    <property type="entry name" value="Nop domain"/>
    <property type="match status" value="1"/>
</dbReference>
<evidence type="ECO:0000256" key="3">
    <source>
        <dbReference type="ARBA" id="ARBA00022517"/>
    </source>
</evidence>
<dbReference type="PANTHER" id="PTHR10894:SF1">
    <property type="entry name" value="NUCLEOLAR PROTEIN 58"/>
    <property type="match status" value="1"/>
</dbReference>
<proteinExistence type="inferred from homology"/>
<evidence type="ECO:0000259" key="6">
    <source>
        <dbReference type="PROSITE" id="PS51358"/>
    </source>
</evidence>
<name>A0A2C6L7K7_9APIC</name>
<dbReference type="Gene3D" id="1.10.287.4070">
    <property type="match status" value="1"/>
</dbReference>
<evidence type="ECO:0000256" key="2">
    <source>
        <dbReference type="ARBA" id="ARBA00009211"/>
    </source>
</evidence>
<dbReference type="PANTHER" id="PTHR10894">
    <property type="entry name" value="NUCLEOLAR PROTEIN 5 NUCLEOLAR PROTEIN NOP5 NOP58"/>
    <property type="match status" value="1"/>
</dbReference>
<dbReference type="InterPro" id="IPR042239">
    <property type="entry name" value="Nop_C"/>
</dbReference>
<evidence type="ECO:0000256" key="5">
    <source>
        <dbReference type="SAM" id="MobiDB-lite"/>
    </source>
</evidence>
<dbReference type="RefSeq" id="XP_067925058.1">
    <property type="nucleotide sequence ID" value="XM_068062982.1"/>
</dbReference>
<dbReference type="VEuPathDB" id="ToxoDB:CSUI_002783"/>
<gene>
    <name evidence="7" type="ORF">CSUI_002783</name>
</gene>
<keyword evidence="4" id="KW-0539">Nucleus</keyword>
<feature type="domain" description="Nop" evidence="6">
    <location>
        <begin position="287"/>
        <end position="411"/>
    </location>
</feature>
<feature type="compositionally biased region" description="Basic and acidic residues" evidence="5">
    <location>
        <begin position="447"/>
        <end position="456"/>
    </location>
</feature>
<comment type="similarity">
    <text evidence="2">Belongs to the NOP5/NOP56 family.</text>
</comment>
<dbReference type="PROSITE" id="PS51358">
    <property type="entry name" value="NOP"/>
    <property type="match status" value="1"/>
</dbReference>
<keyword evidence="3" id="KW-0690">Ribosome biogenesis</keyword>
<feature type="region of interest" description="Disordered" evidence="5">
    <location>
        <begin position="431"/>
        <end position="525"/>
    </location>
</feature>
<dbReference type="Pfam" id="PF01798">
    <property type="entry name" value="Nop"/>
    <property type="match status" value="1"/>
</dbReference>
<dbReference type="EMBL" id="MIGC01001157">
    <property type="protein sequence ID" value="PHJ23382.1"/>
    <property type="molecule type" value="Genomic_DNA"/>
</dbReference>
<dbReference type="FunFam" id="1.10.246.90:FF:000005">
    <property type="entry name" value="Nucleolar protein 5, putative"/>
    <property type="match status" value="1"/>
</dbReference>
<dbReference type="GeneID" id="94426193"/>
<dbReference type="InterPro" id="IPR045056">
    <property type="entry name" value="Nop56/Nop58"/>
</dbReference>
<protein>
    <submittedName>
        <fullName evidence="7">Nucleolar protein</fullName>
    </submittedName>
</protein>
<comment type="subcellular location">
    <subcellularLocation>
        <location evidence="1">Nucleus</location>
        <location evidence="1">Nucleolus</location>
    </subcellularLocation>
</comment>
<organism evidence="7 8">
    <name type="scientific">Cystoisospora suis</name>
    <dbReference type="NCBI Taxonomy" id="483139"/>
    <lineage>
        <taxon>Eukaryota</taxon>
        <taxon>Sar</taxon>
        <taxon>Alveolata</taxon>
        <taxon>Apicomplexa</taxon>
        <taxon>Conoidasida</taxon>
        <taxon>Coccidia</taxon>
        <taxon>Eucoccidiorida</taxon>
        <taxon>Eimeriorina</taxon>
        <taxon>Sarcocystidae</taxon>
        <taxon>Cystoisospora</taxon>
    </lineage>
</organism>
<evidence type="ECO:0000313" key="7">
    <source>
        <dbReference type="EMBL" id="PHJ23382.1"/>
    </source>
</evidence>
<accession>A0A2C6L7K7</accession>
<dbReference type="InterPro" id="IPR012974">
    <property type="entry name" value="NOP58/56_N"/>
</dbReference>
<dbReference type="InterPro" id="IPR012976">
    <property type="entry name" value="NOSIC"/>
</dbReference>
<comment type="caution">
    <text evidence="7">The sequence shown here is derived from an EMBL/GenBank/DDBJ whole genome shotgun (WGS) entry which is preliminary data.</text>
</comment>